<sequence length="41" mass="4573">MLFQHDQTKLRHCRGLNVCQLSGRFLSSCGALVKGSFFVST</sequence>
<protein>
    <submittedName>
        <fullName evidence="1">ASA1</fullName>
    </submittedName>
</protein>
<proteinExistence type="predicted"/>
<reference evidence="1" key="1">
    <citation type="submission" date="2014-09" db="EMBL/GenBank/DDBJ databases">
        <authorList>
            <person name="Magalhaes I.L.F."/>
            <person name="Oliveira U."/>
            <person name="Santos F.R."/>
            <person name="Vidigal T.H.D.A."/>
            <person name="Brescovit A.D."/>
            <person name="Santos A.J."/>
        </authorList>
    </citation>
    <scope>NUCLEOTIDE SEQUENCE</scope>
    <source>
        <tissue evidence="1">Shoot tissue taken approximately 20 cm above the soil surface</tissue>
    </source>
</reference>
<name>A0A0A9AWP2_ARUDO</name>
<reference evidence="1" key="2">
    <citation type="journal article" date="2015" name="Data Brief">
        <title>Shoot transcriptome of the giant reed, Arundo donax.</title>
        <authorList>
            <person name="Barrero R.A."/>
            <person name="Guerrero F.D."/>
            <person name="Moolhuijzen P."/>
            <person name="Goolsby J.A."/>
            <person name="Tidwell J."/>
            <person name="Bellgard S.E."/>
            <person name="Bellgard M.I."/>
        </authorList>
    </citation>
    <scope>NUCLEOTIDE SEQUENCE</scope>
    <source>
        <tissue evidence="1">Shoot tissue taken approximately 20 cm above the soil surface</tissue>
    </source>
</reference>
<accession>A0A0A9AWP2</accession>
<dbReference type="AlphaFoldDB" id="A0A0A9AWP2"/>
<organism evidence="1">
    <name type="scientific">Arundo donax</name>
    <name type="common">Giant reed</name>
    <name type="synonym">Donax arundinaceus</name>
    <dbReference type="NCBI Taxonomy" id="35708"/>
    <lineage>
        <taxon>Eukaryota</taxon>
        <taxon>Viridiplantae</taxon>
        <taxon>Streptophyta</taxon>
        <taxon>Embryophyta</taxon>
        <taxon>Tracheophyta</taxon>
        <taxon>Spermatophyta</taxon>
        <taxon>Magnoliopsida</taxon>
        <taxon>Liliopsida</taxon>
        <taxon>Poales</taxon>
        <taxon>Poaceae</taxon>
        <taxon>PACMAD clade</taxon>
        <taxon>Arundinoideae</taxon>
        <taxon>Arundineae</taxon>
        <taxon>Arundo</taxon>
    </lineage>
</organism>
<evidence type="ECO:0000313" key="1">
    <source>
        <dbReference type="EMBL" id="JAD51512.1"/>
    </source>
</evidence>
<dbReference type="EMBL" id="GBRH01246383">
    <property type="protein sequence ID" value="JAD51512.1"/>
    <property type="molecule type" value="Transcribed_RNA"/>
</dbReference>